<dbReference type="Gene3D" id="3.40.50.300">
    <property type="entry name" value="P-loop containing nucleotide triphosphate hydrolases"/>
    <property type="match status" value="1"/>
</dbReference>
<reference evidence="2 3" key="1">
    <citation type="journal article" date="2019" name="PLoS Pathog.">
        <title>Genome sequence of the bovine parasite Schistosoma bovis Tanzania.</title>
        <authorList>
            <person name="Oey H."/>
            <person name="Zakrzewski M."/>
            <person name="Gobert G."/>
            <person name="Gravermann K."/>
            <person name="Stoye J."/>
            <person name="Jones M."/>
            <person name="Mcmanus D."/>
            <person name="Krause L."/>
        </authorList>
    </citation>
    <scope>NUCLEOTIDE SEQUENCE [LARGE SCALE GENOMIC DNA]</scope>
    <source>
        <strain evidence="2 3">TAN1997</strain>
    </source>
</reference>
<evidence type="ECO:0000256" key="1">
    <source>
        <dbReference type="SAM" id="MobiDB-lite"/>
    </source>
</evidence>
<dbReference type="AlphaFoldDB" id="A0A430QJ86"/>
<evidence type="ECO:0000313" key="3">
    <source>
        <dbReference type="Proteomes" id="UP000290809"/>
    </source>
</evidence>
<comment type="caution">
    <text evidence="2">The sequence shown here is derived from an EMBL/GenBank/DDBJ whole genome shotgun (WGS) entry which is preliminary data.</text>
</comment>
<feature type="compositionally biased region" description="Basic residues" evidence="1">
    <location>
        <begin position="902"/>
        <end position="911"/>
    </location>
</feature>
<proteinExistence type="predicted"/>
<organism evidence="2 3">
    <name type="scientific">Schistosoma bovis</name>
    <name type="common">Blood fluke</name>
    <dbReference type="NCBI Taxonomy" id="6184"/>
    <lineage>
        <taxon>Eukaryota</taxon>
        <taxon>Metazoa</taxon>
        <taxon>Spiralia</taxon>
        <taxon>Lophotrochozoa</taxon>
        <taxon>Platyhelminthes</taxon>
        <taxon>Trematoda</taxon>
        <taxon>Digenea</taxon>
        <taxon>Strigeidida</taxon>
        <taxon>Schistosomatoidea</taxon>
        <taxon>Schistosomatidae</taxon>
        <taxon>Schistosoma</taxon>
    </lineage>
</organism>
<protein>
    <submittedName>
        <fullName evidence="2">Uncharacterized protein</fullName>
    </submittedName>
</protein>
<dbReference type="EMBL" id="QMKO01001646">
    <property type="protein sequence ID" value="RTG87752.1"/>
    <property type="molecule type" value="Genomic_DNA"/>
</dbReference>
<gene>
    <name evidence="2" type="ORF">DC041_0001694</name>
</gene>
<name>A0A430QJ86_SCHBO</name>
<evidence type="ECO:0000313" key="2">
    <source>
        <dbReference type="EMBL" id="RTG87752.1"/>
    </source>
</evidence>
<dbReference type="Proteomes" id="UP000290809">
    <property type="component" value="Unassembled WGS sequence"/>
</dbReference>
<dbReference type="InterPro" id="IPR027417">
    <property type="entry name" value="P-loop_NTPase"/>
</dbReference>
<dbReference type="STRING" id="6184.A0A430QJ86"/>
<accession>A0A430QJ86</accession>
<feature type="region of interest" description="Disordered" evidence="1">
    <location>
        <begin position="894"/>
        <end position="930"/>
    </location>
</feature>
<keyword evidence="3" id="KW-1185">Reference proteome</keyword>
<sequence>MSLCGPSALQQAAFLGHVITRLSSLKFPVVVATSKHDMNVSRQASTLFKDTLSGCKKHWMKNLCIVETSSRLNVNVKTVFQCAAVFGHHKRANKYKLHTGLLRCSLRKSSNERKPFPMCFGKSVWSSIRWVQYGTSSCDTNVHSISSESPNVRHVSYFPPLVQSLTFPKQHNKLRIPERIILPQMIGVNDPNIPITNPSSPLETKTYQMNASLFPDTHFPENSSFVQDITLPKISDVCDLSVLPTPPPPLLLPGPCSRSSFEPINSSSIETRKSVALPAKCPDLSHNIPAGNPFVKIYVRGQTETSNCAAAAMRDLCPLEFYIDKTGRQFRVIILSNSSKNLRNQTPILNPLPFYSDPPNRRPNGLTIQPVHMSLTASQMSAFSAPNSSSLGNNFGTAAYGNHNNNKDCSPIVDSVQGNLTLTPFSVDNSMPPSSFQSFKANHLNTLTEYCVYLFIYKNINELLECCELIKHESSISTVQKPIKVLAYLYCSNYDALEERNVILSGLMASSRFRIPYLSVNSESVAVFLDNLLYLTTNTQIENDQTTYTSNSNISFIDWRSFINVDYLSILTEFICLSENFMDKLITEDKFKFVGLLTALILSNCNIVSGCTDSHSTNRKLFFVPSTIYREDPQSYCKSKKNSSCIYVHFVQLDEVIESVLCQSPTFSTAYSPRALLIHYSSSSWSEVGIDIEDSLNKLCSAFDLNTFSEYKFTPVILLVAFHSGSSQQIPVEAEGIIHGLKLIQRLAHDYSCPLLLPSSEYEPVKVQFRKNSISSGVSTECESDHINMCENIQSIKDSAKFSLGFLSVSRSDDVRADYYLFNFLFNISLGKLNSTECGILPSTICEEMCQMSQAGVFCSVCPQSCSTAVALPSINSSVEEYYAELPKVTQSVTLELDSRRPHPNRPKRPHPRTDSAHSHSPSPLLSNDQNLLSTTTAFNQSITDLCSKNDLSHINGHQTLDNGSTVYAEVNDAFVYKTLPHCSSSGFIPTKLSSHVDHYELTDSVQQLNNLTLYPNLSNSPYTSKIRDNNHVNGKSSKP</sequence>